<keyword evidence="5" id="KW-0486">Methionine biosynthesis</keyword>
<evidence type="ECO:0000313" key="7">
    <source>
        <dbReference type="Proteomes" id="UP001054889"/>
    </source>
</evidence>
<keyword evidence="2" id="KW-0479">Metal-binding</keyword>
<dbReference type="GO" id="GO:0000287">
    <property type="term" value="F:magnesium ion binding"/>
    <property type="evidence" value="ECO:0007669"/>
    <property type="project" value="InterPro"/>
</dbReference>
<evidence type="ECO:0000313" key="6">
    <source>
        <dbReference type="EMBL" id="GJN40293.1"/>
    </source>
</evidence>
<dbReference type="AlphaFoldDB" id="A0AAV5FZF5"/>
<evidence type="ECO:0000256" key="2">
    <source>
        <dbReference type="ARBA" id="ARBA00022723"/>
    </source>
</evidence>
<dbReference type="Gene3D" id="3.40.50.1000">
    <property type="entry name" value="HAD superfamily/HAD-like"/>
    <property type="match status" value="1"/>
</dbReference>
<dbReference type="GO" id="GO:0019509">
    <property type="term" value="P:L-methionine salvage from methylthioadenosine"/>
    <property type="evidence" value="ECO:0007669"/>
    <property type="project" value="InterPro"/>
</dbReference>
<evidence type="ECO:0000256" key="1">
    <source>
        <dbReference type="ARBA" id="ARBA00022605"/>
    </source>
</evidence>
<reference evidence="6" key="2">
    <citation type="submission" date="2021-12" db="EMBL/GenBank/DDBJ databases">
        <title>Resequencing data analysis of finger millet.</title>
        <authorList>
            <person name="Hatakeyama M."/>
            <person name="Aluri S."/>
            <person name="Balachadran M.T."/>
            <person name="Sivarajan S.R."/>
            <person name="Poveda L."/>
            <person name="Shimizu-Inatsugi R."/>
            <person name="Schlapbach R."/>
            <person name="Sreeman S.M."/>
            <person name="Shimizu K.K."/>
        </authorList>
    </citation>
    <scope>NUCLEOTIDE SEQUENCE</scope>
</reference>
<dbReference type="SUPFAM" id="SSF56784">
    <property type="entry name" value="HAD-like"/>
    <property type="match status" value="1"/>
</dbReference>
<accession>A0AAV5FZF5</accession>
<reference evidence="6" key="1">
    <citation type="journal article" date="2018" name="DNA Res.">
        <title>Multiple hybrid de novo genome assembly of finger millet, an orphan allotetraploid crop.</title>
        <authorList>
            <person name="Hatakeyama M."/>
            <person name="Aluri S."/>
            <person name="Balachadran M.T."/>
            <person name="Sivarajan S.R."/>
            <person name="Patrignani A."/>
            <person name="Gruter S."/>
            <person name="Poveda L."/>
            <person name="Shimizu-Inatsugi R."/>
            <person name="Baeten J."/>
            <person name="Francoijs K.J."/>
            <person name="Nataraja K.N."/>
            <person name="Reddy Y.A.N."/>
            <person name="Phadnis S."/>
            <person name="Ravikumar R.L."/>
            <person name="Schlapbach R."/>
            <person name="Sreeman S.M."/>
            <person name="Shimizu K.K."/>
        </authorList>
    </citation>
    <scope>NUCLEOTIDE SEQUENCE</scope>
</reference>
<gene>
    <name evidence="6" type="primary">gb29491</name>
    <name evidence="6" type="ORF">PR202_gb29491</name>
</gene>
<sequence length="383" mass="42827">MLWPHHFQLFGKRLRAGVTGRIDFGASVVLAALFRWTSDDTALTASPRPIALRPVASALGGSSAIISVISPIGAFSPVEIWTGGRAPHRYFGNVLADKLYRRYELPNSTLQVHRLYPAEFLLVCQDVEVATRFYDEGNIMQLSTVTLHFRQWSRFHKAECYHYLLDASIKLYQLGIDWTTPEHGPINSVKRLCSIMSPGTANGCHAAETLKCTVLDIEGTTTPISFVTDVMFPYARDNVRKHLTSTLDSEETKEDIKLLRAQIDDDLRNGISGAVPVPPSEASKEEVINALVANVESMIKADRKITSLKQLQGHIWRTGFEKKELQGIVFDDVPEALKNWHDSGIKIYIYSSGSREAQRLLFGNTTYGDLRKFLCGYFDTTTG</sequence>
<keyword evidence="4" id="KW-0460">Magnesium</keyword>
<proteinExistence type="predicted"/>
<evidence type="ECO:0000256" key="4">
    <source>
        <dbReference type="ARBA" id="ARBA00022842"/>
    </source>
</evidence>
<dbReference type="PANTHER" id="PTHR20371">
    <property type="entry name" value="ENOLASE-PHOSPHATASE E1"/>
    <property type="match status" value="1"/>
</dbReference>
<dbReference type="EMBL" id="BQKI01000110">
    <property type="protein sequence ID" value="GJN40293.1"/>
    <property type="molecule type" value="Genomic_DNA"/>
</dbReference>
<keyword evidence="1" id="KW-0028">Amino-acid biosynthesis</keyword>
<dbReference type="InterPro" id="IPR036412">
    <property type="entry name" value="HAD-like_sf"/>
</dbReference>
<dbReference type="NCBIfam" id="TIGR01691">
    <property type="entry name" value="enolase-ppase"/>
    <property type="match status" value="1"/>
</dbReference>
<evidence type="ECO:0000256" key="3">
    <source>
        <dbReference type="ARBA" id="ARBA00022801"/>
    </source>
</evidence>
<protein>
    <submittedName>
        <fullName evidence="6">Uncharacterized protein</fullName>
    </submittedName>
</protein>
<keyword evidence="7" id="KW-1185">Reference proteome</keyword>
<dbReference type="PANTHER" id="PTHR20371:SF1">
    <property type="entry name" value="ENOLASE-PHOSPHATASE E1"/>
    <property type="match status" value="1"/>
</dbReference>
<dbReference type="InterPro" id="IPR023943">
    <property type="entry name" value="Enolase-ppase_E1"/>
</dbReference>
<name>A0AAV5FZF5_ELECO</name>
<dbReference type="InterPro" id="IPR023214">
    <property type="entry name" value="HAD_sf"/>
</dbReference>
<dbReference type="FunFam" id="1.10.720.60:FF:000001">
    <property type="entry name" value="Probable bifunctional methylthioribulose-1-phosphate dehydratase/enolase-phosphatase E1"/>
    <property type="match status" value="1"/>
</dbReference>
<keyword evidence="3" id="KW-0378">Hydrolase</keyword>
<organism evidence="6 7">
    <name type="scientific">Eleusine coracana subsp. coracana</name>
    <dbReference type="NCBI Taxonomy" id="191504"/>
    <lineage>
        <taxon>Eukaryota</taxon>
        <taxon>Viridiplantae</taxon>
        <taxon>Streptophyta</taxon>
        <taxon>Embryophyta</taxon>
        <taxon>Tracheophyta</taxon>
        <taxon>Spermatophyta</taxon>
        <taxon>Magnoliopsida</taxon>
        <taxon>Liliopsida</taxon>
        <taxon>Poales</taxon>
        <taxon>Poaceae</taxon>
        <taxon>PACMAD clade</taxon>
        <taxon>Chloridoideae</taxon>
        <taxon>Cynodonteae</taxon>
        <taxon>Eleusininae</taxon>
        <taxon>Eleusine</taxon>
    </lineage>
</organism>
<dbReference type="GO" id="GO:0043874">
    <property type="term" value="F:acireductone synthase activity"/>
    <property type="evidence" value="ECO:0007669"/>
    <property type="project" value="InterPro"/>
</dbReference>
<dbReference type="Gene3D" id="1.10.720.60">
    <property type="match status" value="1"/>
</dbReference>
<evidence type="ECO:0000256" key="5">
    <source>
        <dbReference type="ARBA" id="ARBA00023167"/>
    </source>
</evidence>
<comment type="caution">
    <text evidence="6">The sequence shown here is derived from an EMBL/GenBank/DDBJ whole genome shotgun (WGS) entry which is preliminary data.</text>
</comment>
<dbReference type="Proteomes" id="UP001054889">
    <property type="component" value="Unassembled WGS sequence"/>
</dbReference>